<feature type="transmembrane region" description="Helical" evidence="1">
    <location>
        <begin position="98"/>
        <end position="116"/>
    </location>
</feature>
<keyword evidence="3" id="KW-1185">Reference proteome</keyword>
<evidence type="ECO:0000313" key="3">
    <source>
        <dbReference type="Proteomes" id="UP001432027"/>
    </source>
</evidence>
<evidence type="ECO:0000313" key="2">
    <source>
        <dbReference type="EMBL" id="GMS93810.1"/>
    </source>
</evidence>
<dbReference type="InterPro" id="IPR052860">
    <property type="entry name" value="NRL-GPCR1"/>
</dbReference>
<keyword evidence="1" id="KW-0812">Transmembrane</keyword>
<feature type="non-terminal residue" evidence="2">
    <location>
        <position position="1"/>
    </location>
</feature>
<feature type="transmembrane region" description="Helical" evidence="1">
    <location>
        <begin position="60"/>
        <end position="86"/>
    </location>
</feature>
<comment type="caution">
    <text evidence="2">The sequence shown here is derived from an EMBL/GenBank/DDBJ whole genome shotgun (WGS) entry which is preliminary data.</text>
</comment>
<accession>A0AAV5THM0</accession>
<gene>
    <name evidence="2" type="ORF">PENTCL1PPCAC_15985</name>
</gene>
<dbReference type="PANTHER" id="PTHR47521:SF7">
    <property type="entry name" value="SERPENTINE RECEPTOR CLASS EPSILON-6"/>
    <property type="match status" value="1"/>
</dbReference>
<keyword evidence="1" id="KW-0472">Membrane</keyword>
<proteinExistence type="predicted"/>
<evidence type="ECO:0000256" key="1">
    <source>
        <dbReference type="SAM" id="Phobius"/>
    </source>
</evidence>
<sequence>SGPMLFGKKLYTTSERWQRNSLLLLAAFDVLSLISTKRYHKLFFKSTLATRYQVKEVIGLTRILIPICVSSLFFKFTVIILAYIAFGDIQILDLLFTIIRFCCTATAIVEPMLLLSRHRLLQKQLRLLFGMLQLCYVLEPQPPNSKTIADVYFDAFNKELNKTRSR</sequence>
<name>A0AAV5THM0_9BILA</name>
<protein>
    <recommendedName>
        <fullName evidence="4">G protein-coupled receptor</fullName>
    </recommendedName>
</protein>
<dbReference type="AlphaFoldDB" id="A0AAV5THM0"/>
<reference evidence="2" key="1">
    <citation type="submission" date="2023-10" db="EMBL/GenBank/DDBJ databases">
        <title>Genome assembly of Pristionchus species.</title>
        <authorList>
            <person name="Yoshida K."/>
            <person name="Sommer R.J."/>
        </authorList>
    </citation>
    <scope>NUCLEOTIDE SEQUENCE</scope>
    <source>
        <strain evidence="2">RS0144</strain>
    </source>
</reference>
<dbReference type="Proteomes" id="UP001432027">
    <property type="component" value="Unassembled WGS sequence"/>
</dbReference>
<keyword evidence="1" id="KW-1133">Transmembrane helix</keyword>
<organism evidence="2 3">
    <name type="scientific">Pristionchus entomophagus</name>
    <dbReference type="NCBI Taxonomy" id="358040"/>
    <lineage>
        <taxon>Eukaryota</taxon>
        <taxon>Metazoa</taxon>
        <taxon>Ecdysozoa</taxon>
        <taxon>Nematoda</taxon>
        <taxon>Chromadorea</taxon>
        <taxon>Rhabditida</taxon>
        <taxon>Rhabditina</taxon>
        <taxon>Diplogasteromorpha</taxon>
        <taxon>Diplogasteroidea</taxon>
        <taxon>Neodiplogasteridae</taxon>
        <taxon>Pristionchus</taxon>
    </lineage>
</organism>
<evidence type="ECO:0008006" key="4">
    <source>
        <dbReference type="Google" id="ProtNLM"/>
    </source>
</evidence>
<dbReference type="PANTHER" id="PTHR47521">
    <property type="entry name" value="SERPENTINE RECEPTOR, CLASS E (EPSILON)-RELATED"/>
    <property type="match status" value="1"/>
</dbReference>
<dbReference type="EMBL" id="BTSX01000004">
    <property type="protein sequence ID" value="GMS93810.1"/>
    <property type="molecule type" value="Genomic_DNA"/>
</dbReference>